<gene>
    <name evidence="11" type="ORF">C8P68_102479</name>
</gene>
<dbReference type="InterPro" id="IPR003374">
    <property type="entry name" value="ApbE-like_sf"/>
</dbReference>
<comment type="cofactor">
    <cofactor evidence="10">
        <name>Mg(2+)</name>
        <dbReference type="ChEBI" id="CHEBI:18420"/>
    </cofactor>
    <cofactor evidence="10">
        <name>Mn(2+)</name>
        <dbReference type="ChEBI" id="CHEBI:29035"/>
    </cofactor>
    <text evidence="10">Magnesium. Can also use manganese.</text>
</comment>
<comment type="catalytic activity">
    <reaction evidence="9">
        <text>L-threonyl-[protein] + FAD = FMN-L-threonyl-[protein] + AMP + H(+)</text>
        <dbReference type="Rhea" id="RHEA:36847"/>
        <dbReference type="Rhea" id="RHEA-COMP:11060"/>
        <dbReference type="Rhea" id="RHEA-COMP:11061"/>
        <dbReference type="ChEBI" id="CHEBI:15378"/>
        <dbReference type="ChEBI" id="CHEBI:30013"/>
        <dbReference type="ChEBI" id="CHEBI:57692"/>
        <dbReference type="ChEBI" id="CHEBI:74257"/>
        <dbReference type="ChEBI" id="CHEBI:456215"/>
        <dbReference type="EC" id="2.7.1.180"/>
    </reaction>
</comment>
<feature type="binding site" evidence="10">
    <location>
        <position position="135"/>
    </location>
    <ligand>
        <name>Mg(2+)</name>
        <dbReference type="ChEBI" id="CHEBI:18420"/>
    </ligand>
</feature>
<evidence type="ECO:0000256" key="4">
    <source>
        <dbReference type="ARBA" id="ARBA00022679"/>
    </source>
</evidence>
<keyword evidence="3" id="KW-0285">Flavoprotein</keyword>
<dbReference type="Proteomes" id="UP000244168">
    <property type="component" value="Unassembled WGS sequence"/>
</dbReference>
<dbReference type="GO" id="GO:0016740">
    <property type="term" value="F:transferase activity"/>
    <property type="evidence" value="ECO:0007669"/>
    <property type="project" value="UniProtKB-KW"/>
</dbReference>
<dbReference type="AlphaFoldDB" id="A0A2T5JD07"/>
<dbReference type="GO" id="GO:0046872">
    <property type="term" value="F:metal ion binding"/>
    <property type="evidence" value="ECO:0007669"/>
    <property type="project" value="UniProtKB-KW"/>
</dbReference>
<dbReference type="EMBL" id="QAOQ01000002">
    <property type="protein sequence ID" value="PTQ99651.1"/>
    <property type="molecule type" value="Genomic_DNA"/>
</dbReference>
<comment type="caution">
    <text evidence="11">The sequence shown here is derived from an EMBL/GenBank/DDBJ whole genome shotgun (WGS) entry which is preliminary data.</text>
</comment>
<dbReference type="OrthoDB" id="9778595at2"/>
<dbReference type="Gene3D" id="3.10.520.10">
    <property type="entry name" value="ApbE-like domains"/>
    <property type="match status" value="1"/>
</dbReference>
<keyword evidence="7 10" id="KW-0460">Magnesium</keyword>
<evidence type="ECO:0000256" key="3">
    <source>
        <dbReference type="ARBA" id="ARBA00022630"/>
    </source>
</evidence>
<dbReference type="PIRSF" id="PIRSF006268">
    <property type="entry name" value="ApbE"/>
    <property type="match status" value="1"/>
</dbReference>
<dbReference type="InterPro" id="IPR024932">
    <property type="entry name" value="ApbE"/>
</dbReference>
<evidence type="ECO:0000256" key="10">
    <source>
        <dbReference type="PIRSR" id="PIRSR006268-2"/>
    </source>
</evidence>
<name>A0A2T5JD07_9SPHI</name>
<dbReference type="PANTHER" id="PTHR30040:SF2">
    <property type="entry name" value="FAD:PROTEIN FMN TRANSFERASE"/>
    <property type="match status" value="1"/>
</dbReference>
<protein>
    <recommendedName>
        <fullName evidence="2">FAD:protein FMN transferase</fullName>
        <ecNumber evidence="1">2.7.1.180</ecNumber>
    </recommendedName>
    <alternativeName>
        <fullName evidence="8">Flavin transferase</fullName>
    </alternativeName>
</protein>
<evidence type="ECO:0000256" key="5">
    <source>
        <dbReference type="ARBA" id="ARBA00022723"/>
    </source>
</evidence>
<organism evidence="11 12">
    <name type="scientific">Mucilaginibacter yixingensis</name>
    <dbReference type="NCBI Taxonomy" id="1295612"/>
    <lineage>
        <taxon>Bacteria</taxon>
        <taxon>Pseudomonadati</taxon>
        <taxon>Bacteroidota</taxon>
        <taxon>Sphingobacteriia</taxon>
        <taxon>Sphingobacteriales</taxon>
        <taxon>Sphingobacteriaceae</taxon>
        <taxon>Mucilaginibacter</taxon>
    </lineage>
</organism>
<evidence type="ECO:0000256" key="8">
    <source>
        <dbReference type="ARBA" id="ARBA00031306"/>
    </source>
</evidence>
<evidence type="ECO:0000256" key="2">
    <source>
        <dbReference type="ARBA" id="ARBA00016337"/>
    </source>
</evidence>
<keyword evidence="11" id="KW-0449">Lipoprotein</keyword>
<dbReference type="Pfam" id="PF02424">
    <property type="entry name" value="ApbE"/>
    <property type="match status" value="1"/>
</dbReference>
<keyword evidence="4" id="KW-0808">Transferase</keyword>
<dbReference type="SUPFAM" id="SSF143631">
    <property type="entry name" value="ApbE-like"/>
    <property type="match status" value="1"/>
</dbReference>
<evidence type="ECO:0000256" key="7">
    <source>
        <dbReference type="ARBA" id="ARBA00022842"/>
    </source>
</evidence>
<reference evidence="11 12" key="1">
    <citation type="submission" date="2018-04" db="EMBL/GenBank/DDBJ databases">
        <title>Genomic Encyclopedia of Archaeal and Bacterial Type Strains, Phase II (KMG-II): from individual species to whole genera.</title>
        <authorList>
            <person name="Goeker M."/>
        </authorList>
    </citation>
    <scope>NUCLEOTIDE SEQUENCE [LARGE SCALE GENOMIC DNA]</scope>
    <source>
        <strain evidence="11 12">DSM 26809</strain>
    </source>
</reference>
<dbReference type="PANTHER" id="PTHR30040">
    <property type="entry name" value="THIAMINE BIOSYNTHESIS LIPOPROTEIN APBE"/>
    <property type="match status" value="1"/>
</dbReference>
<evidence type="ECO:0000313" key="12">
    <source>
        <dbReference type="Proteomes" id="UP000244168"/>
    </source>
</evidence>
<keyword evidence="5 10" id="KW-0479">Metal-binding</keyword>
<sequence>MQAVKNLISKAAVHRHEATLMGTHFELTVVSTEAAWAIERINSALAEIKRVDKLLTTLSEDSQINRINHNAGVAPVKVSGELFKLIQRSLEIAELTQGAFDITYGTNSGYANVMLSVTEHTVFLKNKGMRLYFGGVATGYAADRAKYVMQIEGVSNGVINAGGSLVTWGMQPDGSDWTIASADPEQCEQPYADYSISNMAIATSVNRQNELAGGAKSVCVMSPSAELAGALTNPIIMLGVSVGTELVNRLQQIACVFVDEYDQVFASRHMVLNEIV</sequence>
<dbReference type="RefSeq" id="WP_107827569.1">
    <property type="nucleotide sequence ID" value="NZ_CP160205.1"/>
</dbReference>
<proteinExistence type="predicted"/>
<keyword evidence="12" id="KW-1185">Reference proteome</keyword>
<evidence type="ECO:0000256" key="9">
    <source>
        <dbReference type="ARBA" id="ARBA00048540"/>
    </source>
</evidence>
<evidence type="ECO:0000256" key="6">
    <source>
        <dbReference type="ARBA" id="ARBA00022827"/>
    </source>
</evidence>
<evidence type="ECO:0000256" key="1">
    <source>
        <dbReference type="ARBA" id="ARBA00011955"/>
    </source>
</evidence>
<evidence type="ECO:0000313" key="11">
    <source>
        <dbReference type="EMBL" id="PTQ99651.1"/>
    </source>
</evidence>
<dbReference type="EC" id="2.7.1.180" evidence="1"/>
<accession>A0A2T5JD07</accession>
<keyword evidence="6" id="KW-0274">FAD</keyword>